<evidence type="ECO:0000256" key="1">
    <source>
        <dbReference type="ARBA" id="ARBA00023015"/>
    </source>
</evidence>
<dbReference type="HOGENOM" id="CLU_1213736_0_0_14"/>
<organism evidence="5 6">
    <name type="scientific">Mycoplasmopsis fermentans (strain ATCC 19989 / NBRC 14854 / NCTC 10117 / PG18)</name>
    <name type="common">Mycoplasma fermentans</name>
    <dbReference type="NCBI Taxonomy" id="496833"/>
    <lineage>
        <taxon>Bacteria</taxon>
        <taxon>Bacillati</taxon>
        <taxon>Mycoplasmatota</taxon>
        <taxon>Mycoplasmoidales</taxon>
        <taxon>Metamycoplasmataceae</taxon>
        <taxon>Mycoplasmopsis</taxon>
    </lineage>
</organism>
<dbReference type="eggNOG" id="ENOG5031YF7">
    <property type="taxonomic scope" value="Bacteria"/>
</dbReference>
<dbReference type="Proteomes" id="UP000006810">
    <property type="component" value="Chromosome"/>
</dbReference>
<dbReference type="InterPro" id="IPR000524">
    <property type="entry name" value="Tscrpt_reg_HTH_GntR"/>
</dbReference>
<dbReference type="SMART" id="SM00345">
    <property type="entry name" value="HTH_GNTR"/>
    <property type="match status" value="1"/>
</dbReference>
<keyword evidence="3" id="KW-0804">Transcription</keyword>
<dbReference type="KEGG" id="mfp:MBIO_0862"/>
<dbReference type="PANTHER" id="PTHR44846:SF5">
    <property type="entry name" value="HTH-TYPE TRANSCRIPTIONAL REGULATOR GMUR"/>
    <property type="match status" value="1"/>
</dbReference>
<accession>C4XG55</accession>
<dbReference type="InterPro" id="IPR050679">
    <property type="entry name" value="Bact_HTH_transcr_reg"/>
</dbReference>
<reference evidence="5 6" key="1">
    <citation type="journal article" date="2009" name="Curr. Microbiol.">
        <title>Molecular cloning and expression of a novel cholinephosphotransferase involved in glycoglycerophospholipid biosynthesis of Mycoplasma fermentans.</title>
        <authorList>
            <person name="Ishida N."/>
            <person name="Irikura D."/>
            <person name="Matsuda K."/>
            <person name="Sato S."/>
            <person name="Asano K."/>
        </authorList>
    </citation>
    <scope>NUCLEOTIDE SEQUENCE [LARGE SCALE GENOMIC DNA]</scope>
    <source>
        <strain evidence="6">ATCC 19989 / NBRC 14854 / NCTC 10117 / PG18</strain>
    </source>
</reference>
<dbReference type="PROSITE" id="PS50949">
    <property type="entry name" value="HTH_GNTR"/>
    <property type="match status" value="1"/>
</dbReference>
<dbReference type="CDD" id="cd07377">
    <property type="entry name" value="WHTH_GntR"/>
    <property type="match status" value="1"/>
</dbReference>
<evidence type="ECO:0000256" key="3">
    <source>
        <dbReference type="ARBA" id="ARBA00023163"/>
    </source>
</evidence>
<keyword evidence="6" id="KW-1185">Reference proteome</keyword>
<dbReference type="EMBL" id="AP009608">
    <property type="protein sequence ID" value="BAH70127.1"/>
    <property type="molecule type" value="Genomic_DNA"/>
</dbReference>
<evidence type="ECO:0000256" key="2">
    <source>
        <dbReference type="ARBA" id="ARBA00023125"/>
    </source>
</evidence>
<keyword evidence="1" id="KW-0805">Transcription regulation</keyword>
<dbReference type="GO" id="GO:0003700">
    <property type="term" value="F:DNA-binding transcription factor activity"/>
    <property type="evidence" value="ECO:0007669"/>
    <property type="project" value="InterPro"/>
</dbReference>
<dbReference type="Gene3D" id="1.10.10.10">
    <property type="entry name" value="Winged helix-like DNA-binding domain superfamily/Winged helix DNA-binding domain"/>
    <property type="match status" value="1"/>
</dbReference>
<dbReference type="PATRIC" id="fig|496833.3.peg.459"/>
<protein>
    <recommendedName>
        <fullName evidence="4">HTH gntR-type domain-containing protein</fullName>
    </recommendedName>
</protein>
<gene>
    <name evidence="5" type="ordered locus">MBIO_0862</name>
</gene>
<dbReference type="GO" id="GO:0045892">
    <property type="term" value="P:negative regulation of DNA-templated transcription"/>
    <property type="evidence" value="ECO:0007669"/>
    <property type="project" value="TreeGrafter"/>
</dbReference>
<dbReference type="GO" id="GO:0003677">
    <property type="term" value="F:DNA binding"/>
    <property type="evidence" value="ECO:0007669"/>
    <property type="project" value="UniProtKB-KW"/>
</dbReference>
<evidence type="ECO:0000313" key="6">
    <source>
        <dbReference type="Proteomes" id="UP000006810"/>
    </source>
</evidence>
<dbReference type="InterPro" id="IPR036390">
    <property type="entry name" value="WH_DNA-bd_sf"/>
</dbReference>
<dbReference type="Pfam" id="PF00392">
    <property type="entry name" value="GntR"/>
    <property type="match status" value="1"/>
</dbReference>
<proteinExistence type="predicted"/>
<dbReference type="SUPFAM" id="SSF46785">
    <property type="entry name" value="Winged helix' DNA-binding domain"/>
    <property type="match status" value="1"/>
</dbReference>
<feature type="domain" description="HTH gntR-type" evidence="4">
    <location>
        <begin position="19"/>
        <end position="87"/>
    </location>
</feature>
<sequence length="234" mass="27407">MFLKFKGVYNIYIMDLQEKKKTQVIIDYLIDLIKTQKVPTNKILPSEHSLMMRFDCSRSIVVKAYQKLEALGAIYSISKRGHFVAENFHNLIKPISYLLGATAQEGKEIKSKELPQWMVDKRILFVQGFRTFEKTYYKDNEVLATSEIYVSCKNIEVDEEINFNKSLTDLLIERDGLNNMVYSLSYENVKKFGYESLVVVSFFGYDEDSISVAGKYYINPKYFRFFHQEFSLKS</sequence>
<evidence type="ECO:0000313" key="5">
    <source>
        <dbReference type="EMBL" id="BAH70127.1"/>
    </source>
</evidence>
<name>C4XG55_MYCFP</name>
<dbReference type="PANTHER" id="PTHR44846">
    <property type="entry name" value="MANNOSYL-D-GLYCERATE TRANSPORT/METABOLISM SYSTEM REPRESSOR MNGR-RELATED"/>
    <property type="match status" value="1"/>
</dbReference>
<evidence type="ECO:0000259" key="4">
    <source>
        <dbReference type="PROSITE" id="PS50949"/>
    </source>
</evidence>
<keyword evidence="2" id="KW-0238">DNA-binding</keyword>
<dbReference type="InterPro" id="IPR036388">
    <property type="entry name" value="WH-like_DNA-bd_sf"/>
</dbReference>
<dbReference type="AlphaFoldDB" id="C4XG55"/>